<dbReference type="AlphaFoldDB" id="A0A853PCF2"/>
<sequence>MIISKIVLESDDLDEIFRIRYKIFVEREKEAPANLYPSGILKDNIDNSAIHIACYQSDNHNLLGFLTVVVKDRNTVLPIENQHNLRVEPNSAEIMKIFEESGCKIEIKVNSQVPSKLFDSFLKLYQDTESNNLDTINYLHYKNFNDFIRLDEKYNWIIVKQNDKIIGFALLVIEGDTLTLKHVGLDYAVNRETYTYFNLFYRAFQFAIENKLKNVVCGSTAYEVKLSLGCQLVPRTASILFNEKADEIPTVLLNKMNLGGSDE</sequence>
<dbReference type="Pfam" id="PF04339">
    <property type="entry name" value="FemAB_like"/>
    <property type="match status" value="1"/>
</dbReference>
<dbReference type="RefSeq" id="WP_001883168.1">
    <property type="nucleotide sequence ID" value="NZ_CP007631.1"/>
</dbReference>
<accession>A0A853PCF2</accession>
<evidence type="ECO:0008006" key="3">
    <source>
        <dbReference type="Google" id="ProtNLM"/>
    </source>
</evidence>
<comment type="caution">
    <text evidence="1">The sequence shown here is derived from an EMBL/GenBank/DDBJ whole genome shotgun (WGS) entry which is preliminary data.</text>
</comment>
<dbReference type="EMBL" id="MAWT01000002">
    <property type="protein sequence ID" value="OCM72679.1"/>
    <property type="molecule type" value="Genomic_DNA"/>
</dbReference>
<dbReference type="Proteomes" id="UP000093122">
    <property type="component" value="Unassembled WGS sequence"/>
</dbReference>
<evidence type="ECO:0000313" key="1">
    <source>
        <dbReference type="EMBL" id="OCM72679.1"/>
    </source>
</evidence>
<dbReference type="KEGG" id="sage:EN72_06140"/>
<proteinExistence type="predicted"/>
<name>A0A853PCF2_STRAG</name>
<gene>
    <name evidence="1" type="ORF">AX245_01210</name>
</gene>
<dbReference type="SUPFAM" id="SSF55729">
    <property type="entry name" value="Acyl-CoA N-acyltransferases (Nat)"/>
    <property type="match status" value="2"/>
</dbReference>
<dbReference type="InterPro" id="IPR007434">
    <property type="entry name" value="FemAB-like"/>
</dbReference>
<evidence type="ECO:0000313" key="2">
    <source>
        <dbReference type="Proteomes" id="UP000093122"/>
    </source>
</evidence>
<reference evidence="1 2" key="1">
    <citation type="journal article" date="2016" name="Sci. Rep.">
        <title>Serotype IV Streptococcus agalactiae ST-452 has arisen from large genomic recombination events between CC23 and the hypervirulent CC17 lineages.</title>
        <authorList>
            <person name="Campisi E."/>
            <person name="Rinaudo C.D."/>
            <person name="Donati C."/>
            <person name="Barucco M."/>
            <person name="Torricelli G."/>
            <person name="Edwards M.S."/>
            <person name="Baker C.J."/>
            <person name="Margarit I."/>
            <person name="Rosini R."/>
        </authorList>
    </citation>
    <scope>NUCLEOTIDE SEQUENCE [LARGE SCALE GENOMIC DNA]</scope>
    <source>
        <strain evidence="1 2">CZ-PW-140</strain>
    </source>
</reference>
<protein>
    <recommendedName>
        <fullName evidence="3">GNAT family N-acetyltransferase</fullName>
    </recommendedName>
</protein>
<dbReference type="Gene3D" id="3.40.630.30">
    <property type="match status" value="2"/>
</dbReference>
<dbReference type="InterPro" id="IPR016181">
    <property type="entry name" value="Acyl_CoA_acyltransferase"/>
</dbReference>
<organism evidence="1 2">
    <name type="scientific">Streptococcus agalactiae</name>
    <dbReference type="NCBI Taxonomy" id="1311"/>
    <lineage>
        <taxon>Bacteria</taxon>
        <taxon>Bacillati</taxon>
        <taxon>Bacillota</taxon>
        <taxon>Bacilli</taxon>
        <taxon>Lactobacillales</taxon>
        <taxon>Streptococcaceae</taxon>
        <taxon>Streptococcus</taxon>
    </lineage>
</organism>